<gene>
    <name evidence="1" type="ORF">PCL_11155</name>
</gene>
<sequence>MEGRKWPAMRIASILELQDRRWQRRSKQKSRECAAEEQSLCGQPKCARWLAKHGLGAPDFPTHGVDSHVWSTYEKAVSRAQDTWPAFQTTVPESDESTVAPARSAPGLFCSRWAAACGAGAAEVAALAEATATEDVDVGPRSLPVPVWCPKDAKGTRAWMDLRSLNCAYATQRMCAMSREPMSKACGAEALLQKGWTPAAVDPGVIMATLAQAAAPVRISEPSARVSNGGGRVSKHDGAGAAETASTLGWGLASQLICHESHGRS</sequence>
<protein>
    <submittedName>
        <fullName evidence="1">Uncharacterized protein</fullName>
    </submittedName>
</protein>
<organism evidence="1 2">
    <name type="scientific">Purpureocillium lilacinum</name>
    <name type="common">Paecilomyces lilacinus</name>
    <dbReference type="NCBI Taxonomy" id="33203"/>
    <lineage>
        <taxon>Eukaryota</taxon>
        <taxon>Fungi</taxon>
        <taxon>Dikarya</taxon>
        <taxon>Ascomycota</taxon>
        <taxon>Pezizomycotina</taxon>
        <taxon>Sordariomycetes</taxon>
        <taxon>Hypocreomycetidae</taxon>
        <taxon>Hypocreales</taxon>
        <taxon>Ophiocordycipitaceae</taxon>
        <taxon>Purpureocillium</taxon>
    </lineage>
</organism>
<proteinExistence type="predicted"/>
<comment type="caution">
    <text evidence="1">The sequence shown here is derived from an EMBL/GenBank/DDBJ whole genome shotgun (WGS) entry which is preliminary data.</text>
</comment>
<accession>A0A2U3EDH2</accession>
<dbReference type="AlphaFoldDB" id="A0A2U3EDH2"/>
<reference evidence="1 2" key="1">
    <citation type="journal article" date="2016" name="Front. Microbiol.">
        <title>Genome and transcriptome sequences reveal the specific parasitism of the nematophagous Purpureocillium lilacinum 36-1.</title>
        <authorList>
            <person name="Xie J."/>
            <person name="Li S."/>
            <person name="Mo C."/>
            <person name="Xiao X."/>
            <person name="Peng D."/>
            <person name="Wang G."/>
            <person name="Xiao Y."/>
        </authorList>
    </citation>
    <scope>NUCLEOTIDE SEQUENCE [LARGE SCALE GENOMIC DNA]</scope>
    <source>
        <strain evidence="1 2">36-1</strain>
    </source>
</reference>
<name>A0A2U3EDH2_PURLI</name>
<evidence type="ECO:0000313" key="2">
    <source>
        <dbReference type="Proteomes" id="UP000245956"/>
    </source>
</evidence>
<dbReference type="Proteomes" id="UP000245956">
    <property type="component" value="Unassembled WGS sequence"/>
</dbReference>
<dbReference type="EMBL" id="LCWV01000006">
    <property type="protein sequence ID" value="PWI72532.1"/>
    <property type="molecule type" value="Genomic_DNA"/>
</dbReference>
<evidence type="ECO:0000313" key="1">
    <source>
        <dbReference type="EMBL" id="PWI72532.1"/>
    </source>
</evidence>